<proteinExistence type="predicted"/>
<dbReference type="EMBL" id="JALJOR010000001">
    <property type="protein sequence ID" value="KAK9828810.1"/>
    <property type="molecule type" value="Genomic_DNA"/>
</dbReference>
<evidence type="ECO:0000313" key="1">
    <source>
        <dbReference type="EMBL" id="KAK9828810.1"/>
    </source>
</evidence>
<protein>
    <submittedName>
        <fullName evidence="1">Uncharacterized protein</fullName>
    </submittedName>
</protein>
<comment type="caution">
    <text evidence="1">The sequence shown here is derived from an EMBL/GenBank/DDBJ whole genome shotgun (WGS) entry which is preliminary data.</text>
</comment>
<organism evidence="1 2">
    <name type="scientific">[Myrmecia] bisecta</name>
    <dbReference type="NCBI Taxonomy" id="41462"/>
    <lineage>
        <taxon>Eukaryota</taxon>
        <taxon>Viridiplantae</taxon>
        <taxon>Chlorophyta</taxon>
        <taxon>core chlorophytes</taxon>
        <taxon>Trebouxiophyceae</taxon>
        <taxon>Trebouxiales</taxon>
        <taxon>Trebouxiaceae</taxon>
        <taxon>Myrmecia</taxon>
    </lineage>
</organism>
<reference evidence="1 2" key="1">
    <citation type="journal article" date="2024" name="Nat. Commun.">
        <title>Phylogenomics reveals the evolutionary origins of lichenization in chlorophyte algae.</title>
        <authorList>
            <person name="Puginier C."/>
            <person name="Libourel C."/>
            <person name="Otte J."/>
            <person name="Skaloud P."/>
            <person name="Haon M."/>
            <person name="Grisel S."/>
            <person name="Petersen M."/>
            <person name="Berrin J.G."/>
            <person name="Delaux P.M."/>
            <person name="Dal Grande F."/>
            <person name="Keller J."/>
        </authorList>
    </citation>
    <scope>NUCLEOTIDE SEQUENCE [LARGE SCALE GENOMIC DNA]</scope>
    <source>
        <strain evidence="1 2">SAG 2043</strain>
    </source>
</reference>
<dbReference type="AlphaFoldDB" id="A0AAW1R494"/>
<accession>A0AAW1R494</accession>
<sequence length="88" mass="9269">MADELVTGLIGLCTLLGAWTILHTLGFTTIYKLIMASATGIGCVVIYRLLKGESLDSAAGDVRRTIHSKAAQAKGQAKGAYKDAKAQM</sequence>
<keyword evidence="2" id="KW-1185">Reference proteome</keyword>
<dbReference type="Proteomes" id="UP001489004">
    <property type="component" value="Unassembled WGS sequence"/>
</dbReference>
<name>A0AAW1R494_9CHLO</name>
<evidence type="ECO:0000313" key="2">
    <source>
        <dbReference type="Proteomes" id="UP001489004"/>
    </source>
</evidence>
<gene>
    <name evidence="1" type="ORF">WJX72_002174</name>
</gene>